<evidence type="ECO:0000256" key="3">
    <source>
        <dbReference type="ARBA" id="ARBA00022475"/>
    </source>
</evidence>
<evidence type="ECO:0000256" key="7">
    <source>
        <dbReference type="ARBA" id="ARBA00022989"/>
    </source>
</evidence>
<dbReference type="SUPFAM" id="SSF52540">
    <property type="entry name" value="P-loop containing nucleoside triphosphate hydrolases"/>
    <property type="match status" value="1"/>
</dbReference>
<dbReference type="PANTHER" id="PTHR43394">
    <property type="entry name" value="ATP-DEPENDENT PERMEASE MDL1, MITOCHONDRIAL"/>
    <property type="match status" value="1"/>
</dbReference>
<dbReference type="CDD" id="cd18546">
    <property type="entry name" value="ABC_6TM_Rv0194_D2_like"/>
    <property type="match status" value="1"/>
</dbReference>
<comment type="subcellular location">
    <subcellularLocation>
        <location evidence="1">Cell membrane</location>
        <topology evidence="1">Multi-pass membrane protein</topology>
    </subcellularLocation>
</comment>
<feature type="region of interest" description="Disordered" evidence="10">
    <location>
        <begin position="1"/>
        <end position="60"/>
    </location>
</feature>
<evidence type="ECO:0000313" key="14">
    <source>
        <dbReference type="EMBL" id="NYI06520.1"/>
    </source>
</evidence>
<dbReference type="Gene3D" id="3.40.50.300">
    <property type="entry name" value="P-loop containing nucleotide triphosphate hydrolases"/>
    <property type="match status" value="1"/>
</dbReference>
<feature type="domain" description="ABC transmembrane type-1" evidence="13">
    <location>
        <begin position="82"/>
        <end position="368"/>
    </location>
</feature>
<keyword evidence="6 14" id="KW-0067">ATP-binding</keyword>
<dbReference type="InterPro" id="IPR039421">
    <property type="entry name" value="Type_1_exporter"/>
</dbReference>
<evidence type="ECO:0000256" key="10">
    <source>
        <dbReference type="SAM" id="MobiDB-lite"/>
    </source>
</evidence>
<dbReference type="GO" id="GO:0005886">
    <property type="term" value="C:plasma membrane"/>
    <property type="evidence" value="ECO:0007669"/>
    <property type="project" value="UniProtKB-SubCell"/>
</dbReference>
<dbReference type="InterPro" id="IPR027417">
    <property type="entry name" value="P-loop_NTPase"/>
</dbReference>
<comment type="similarity">
    <text evidence="9">Belongs to the ABC transporter superfamily. Lipid exporter (TC 3.A.1.106) family.</text>
</comment>
<dbReference type="InterPro" id="IPR003593">
    <property type="entry name" value="AAA+_ATPase"/>
</dbReference>
<dbReference type="GO" id="GO:0016887">
    <property type="term" value="F:ATP hydrolysis activity"/>
    <property type="evidence" value="ECO:0007669"/>
    <property type="project" value="InterPro"/>
</dbReference>
<feature type="transmembrane region" description="Helical" evidence="11">
    <location>
        <begin position="227"/>
        <end position="243"/>
    </location>
</feature>
<dbReference type="GO" id="GO:0015421">
    <property type="term" value="F:ABC-type oligopeptide transporter activity"/>
    <property type="evidence" value="ECO:0007669"/>
    <property type="project" value="TreeGrafter"/>
</dbReference>
<dbReference type="InterPro" id="IPR036640">
    <property type="entry name" value="ABC1_TM_sf"/>
</dbReference>
<feature type="compositionally biased region" description="Basic and acidic residues" evidence="10">
    <location>
        <begin position="1"/>
        <end position="20"/>
    </location>
</feature>
<evidence type="ECO:0000256" key="11">
    <source>
        <dbReference type="SAM" id="Phobius"/>
    </source>
</evidence>
<dbReference type="PROSITE" id="PS50893">
    <property type="entry name" value="ABC_TRANSPORTER_2"/>
    <property type="match status" value="1"/>
</dbReference>
<evidence type="ECO:0000259" key="12">
    <source>
        <dbReference type="PROSITE" id="PS50893"/>
    </source>
</evidence>
<keyword evidence="15" id="KW-1185">Reference proteome</keyword>
<dbReference type="PROSITE" id="PS50929">
    <property type="entry name" value="ABC_TM1F"/>
    <property type="match status" value="1"/>
</dbReference>
<evidence type="ECO:0000256" key="8">
    <source>
        <dbReference type="ARBA" id="ARBA00023136"/>
    </source>
</evidence>
<dbReference type="InterPro" id="IPR017871">
    <property type="entry name" value="ABC_transporter-like_CS"/>
</dbReference>
<evidence type="ECO:0000256" key="4">
    <source>
        <dbReference type="ARBA" id="ARBA00022692"/>
    </source>
</evidence>
<dbReference type="SMART" id="SM00382">
    <property type="entry name" value="AAA"/>
    <property type="match status" value="1"/>
</dbReference>
<evidence type="ECO:0000256" key="1">
    <source>
        <dbReference type="ARBA" id="ARBA00004651"/>
    </source>
</evidence>
<keyword evidence="7 11" id="KW-1133">Transmembrane helix</keyword>
<dbReference type="GO" id="GO:0005524">
    <property type="term" value="F:ATP binding"/>
    <property type="evidence" value="ECO:0007669"/>
    <property type="project" value="UniProtKB-KW"/>
</dbReference>
<dbReference type="CDD" id="cd03254">
    <property type="entry name" value="ABCC_Glucan_exporter_like"/>
    <property type="match status" value="1"/>
</dbReference>
<evidence type="ECO:0000259" key="13">
    <source>
        <dbReference type="PROSITE" id="PS50929"/>
    </source>
</evidence>
<reference evidence="14 15" key="1">
    <citation type="submission" date="2020-07" db="EMBL/GenBank/DDBJ databases">
        <title>Sequencing the genomes of 1000 actinobacteria strains.</title>
        <authorList>
            <person name="Klenk H.-P."/>
        </authorList>
    </citation>
    <scope>NUCLEOTIDE SEQUENCE [LARGE SCALE GENOMIC DNA]</scope>
    <source>
        <strain evidence="14 15">DSM 42178</strain>
    </source>
</reference>
<protein>
    <submittedName>
        <fullName evidence="14">ATP-binding cassette subfamily B protein</fullName>
    </submittedName>
</protein>
<feature type="domain" description="ABC transporter" evidence="12">
    <location>
        <begin position="405"/>
        <end position="639"/>
    </location>
</feature>
<dbReference type="SUPFAM" id="SSF90123">
    <property type="entry name" value="ABC transporter transmembrane region"/>
    <property type="match status" value="1"/>
</dbReference>
<evidence type="ECO:0000256" key="6">
    <source>
        <dbReference type="ARBA" id="ARBA00022840"/>
    </source>
</evidence>
<evidence type="ECO:0000256" key="9">
    <source>
        <dbReference type="ARBA" id="ARBA00061644"/>
    </source>
</evidence>
<dbReference type="EMBL" id="JACBZD010000001">
    <property type="protein sequence ID" value="NYI06520.1"/>
    <property type="molecule type" value="Genomic_DNA"/>
</dbReference>
<feature type="transmembrane region" description="Helical" evidence="11">
    <location>
        <begin position="203"/>
        <end position="221"/>
    </location>
</feature>
<keyword evidence="2" id="KW-0813">Transport</keyword>
<dbReference type="Pfam" id="PF00664">
    <property type="entry name" value="ABC_membrane"/>
    <property type="match status" value="1"/>
</dbReference>
<feature type="transmembrane region" description="Helical" evidence="11">
    <location>
        <begin position="306"/>
        <end position="330"/>
    </location>
</feature>
<dbReference type="AlphaFoldDB" id="A0A852ZZ73"/>
<sequence length="645" mass="70233">MSDRLDTDQRLEERRPDDGPVAHLPADSGIGDPTASIEEFSNLPSGTTAAEDEWQAGKDPESVRRSRVLLADLVRPHGRRLLGTTVLMVAHNLLNLLGPLLIGLGIDRALPALTGRDDAGPLVLVAGAYAVCGLGGALARMWFVRASARIAQDMMVNLRGRVFQHAQRLSLDFHERYTSGRIISRGTSDVDTLRELAEEGLDGLVNVVLSSVLTLVLLLFLDLPLGLLVLTGLFPLVLATRWFQRSSRRAYRRTRSSMAELIVHYSETMNGIRAVQAFRREKRGEKVFAELTETYAAANVRGSKLLAAYIPMLKVVGAVTLAVVLAIGAVRVVDGGLALGVLTSFVLYVRRLYDPLDQLAMFINSYQSGAAALEKVADLLARRPSVVEPEVPQRLPERTSRGREVRFEQVSFSYRPGVPVLPRFDLVLPPGQTCAVVGATGAGKSTLAKLLARFYDPSEGRVLLDGVDLRRLDNQGLRRNVVMVTQESFLFAGSVAENIAVGRPDATREEVERVARAIGAHDFIAAMPDGYDTDVRKRGGRLSAGQRQLISFARALLADPAVLILDEATSSLDVPGERAVQQAMRTVLAGRTSVIIAHRLSTVEVADRVLVMEGGRIVEDGSPAELIAGTGRFSDLHRQWRDSLV</sequence>
<evidence type="ECO:0000256" key="2">
    <source>
        <dbReference type="ARBA" id="ARBA00022448"/>
    </source>
</evidence>
<keyword evidence="4 11" id="KW-0812">Transmembrane</keyword>
<dbReference type="Pfam" id="PF00005">
    <property type="entry name" value="ABC_tran"/>
    <property type="match status" value="1"/>
</dbReference>
<dbReference type="RefSeq" id="WP_312892651.1">
    <property type="nucleotide sequence ID" value="NZ_JACBZD010000001.1"/>
</dbReference>
<keyword evidence="8 11" id="KW-0472">Membrane</keyword>
<dbReference type="InterPro" id="IPR003439">
    <property type="entry name" value="ABC_transporter-like_ATP-bd"/>
</dbReference>
<dbReference type="Gene3D" id="1.20.1560.10">
    <property type="entry name" value="ABC transporter type 1, transmembrane domain"/>
    <property type="match status" value="1"/>
</dbReference>
<keyword evidence="5" id="KW-0547">Nucleotide-binding</keyword>
<evidence type="ECO:0000256" key="5">
    <source>
        <dbReference type="ARBA" id="ARBA00022741"/>
    </source>
</evidence>
<evidence type="ECO:0000313" key="15">
    <source>
        <dbReference type="Proteomes" id="UP000567795"/>
    </source>
</evidence>
<name>A0A852ZZ73_9ACTN</name>
<feature type="transmembrane region" description="Helical" evidence="11">
    <location>
        <begin position="81"/>
        <end position="102"/>
    </location>
</feature>
<dbReference type="FunFam" id="3.40.50.300:FF:000299">
    <property type="entry name" value="ABC transporter ATP-binding protein/permease"/>
    <property type="match status" value="1"/>
</dbReference>
<feature type="transmembrane region" description="Helical" evidence="11">
    <location>
        <begin position="122"/>
        <end position="143"/>
    </location>
</feature>
<accession>A0A852ZZ73</accession>
<organism evidence="14 15">
    <name type="scientific">Allostreptomyces psammosilenae</name>
    <dbReference type="NCBI Taxonomy" id="1892865"/>
    <lineage>
        <taxon>Bacteria</taxon>
        <taxon>Bacillati</taxon>
        <taxon>Actinomycetota</taxon>
        <taxon>Actinomycetes</taxon>
        <taxon>Kitasatosporales</taxon>
        <taxon>Streptomycetaceae</taxon>
        <taxon>Allostreptomyces</taxon>
    </lineage>
</organism>
<dbReference type="InterPro" id="IPR011527">
    <property type="entry name" value="ABC1_TM_dom"/>
</dbReference>
<keyword evidence="3" id="KW-1003">Cell membrane</keyword>
<dbReference type="PROSITE" id="PS00211">
    <property type="entry name" value="ABC_TRANSPORTER_1"/>
    <property type="match status" value="1"/>
</dbReference>
<dbReference type="PANTHER" id="PTHR43394:SF1">
    <property type="entry name" value="ATP-BINDING CASSETTE SUB-FAMILY B MEMBER 10, MITOCHONDRIAL"/>
    <property type="match status" value="1"/>
</dbReference>
<comment type="caution">
    <text evidence="14">The sequence shown here is derived from an EMBL/GenBank/DDBJ whole genome shotgun (WGS) entry which is preliminary data.</text>
</comment>
<gene>
    <name evidence="14" type="ORF">FHU37_003463</name>
</gene>
<dbReference type="Proteomes" id="UP000567795">
    <property type="component" value="Unassembled WGS sequence"/>
</dbReference>
<proteinExistence type="inferred from homology"/>